<dbReference type="PROSITE" id="PS50111">
    <property type="entry name" value="CHEMOTAXIS_TRANSDUC_2"/>
    <property type="match status" value="1"/>
</dbReference>
<sequence length="725" mass="78157">MTWQNIRLSGKFAIGFGLVLLLLSLVAGWSILGVGNIVGDAKEVIAGNALRAEMIQREVDHLEWANQVNALLTNDQITKLDVQTDPHKCGFGKWYYGQGRQHAEALVPELKPILAQIEAPHRSLHESAVTIGQTFRQADLTLPKFIAEKETDHLAWANAILAVFAENKTQLNAQTDPHRCGLGKFLESDKAKRAAASDPELARLFQEIREPHTRLHQSAIEIKKNLTNRKKAYSIFQSQTLPALAETQAQLQKLKQRSEELVAGMQEASSIYATRTMPALEQVKTLLGSVIKTADDNIMTDDEMLHAASGTRTGNIVLVAIALPLGIFFAWIIAKGIIGPMKQSCAMIEEMEKGHLNMRLNLTRQDEIGQMAQSMDRFADSLQEEMVGSLQKLAASDLTFEVTPRDSQDTIRGALKQLGQDLNSLVAQIFTSGEQIATGSSQVADGSQSLSQGATESAASVEQITASMTELASQTKQNADNATQANQLVVQAKEAAEKGNHQMQDMVAAMAEINEAGQNISKIIKVIDEIAFQTNLLALNAAVEAARAGQHGKGFAVVAEEVRNLAARSAQAAKETAELIEGSVQKTANGTQIAGQTEIALKEIVTAVIKATDLVSEIAAASNEQSQGIGQINQGLNQIDQVTQQNTANAEESAAAAEELSGQAEQLRQMLSRFKLSDQVSVTRNIVDSAADTPSFMPGSGLASTTVQPPAQPVIALDDSEFGKY</sequence>
<feature type="domain" description="Methyl-accepting transducer" evidence="8">
    <location>
        <begin position="432"/>
        <end position="661"/>
    </location>
</feature>
<dbReference type="PROSITE" id="PS50885">
    <property type="entry name" value="HAMP"/>
    <property type="match status" value="1"/>
</dbReference>
<dbReference type="RefSeq" id="WP_072283480.1">
    <property type="nucleotide sequence ID" value="NZ_CP015519.1"/>
</dbReference>
<evidence type="ECO:0000313" key="10">
    <source>
        <dbReference type="EMBL" id="APG27514.1"/>
    </source>
</evidence>
<protein>
    <recommendedName>
        <fullName evidence="12">Methyl-accepting chemotaxis protein</fullName>
    </recommendedName>
</protein>
<dbReference type="GO" id="GO:0004888">
    <property type="term" value="F:transmembrane signaling receptor activity"/>
    <property type="evidence" value="ECO:0007669"/>
    <property type="project" value="TreeGrafter"/>
</dbReference>
<keyword evidence="7" id="KW-0472">Membrane</keyword>
<dbReference type="InterPro" id="IPR051310">
    <property type="entry name" value="MCP_chemotaxis"/>
</dbReference>
<dbReference type="AlphaFoldDB" id="A0A1L3GNL3"/>
<dbReference type="SMART" id="SM00283">
    <property type="entry name" value="MA"/>
    <property type="match status" value="1"/>
</dbReference>
<evidence type="ECO:0000259" key="9">
    <source>
        <dbReference type="PROSITE" id="PS50885"/>
    </source>
</evidence>
<feature type="region of interest" description="Disordered" evidence="6">
    <location>
        <begin position="701"/>
        <end position="725"/>
    </location>
</feature>
<dbReference type="InterPro" id="IPR003660">
    <property type="entry name" value="HAMP_dom"/>
</dbReference>
<dbReference type="Pfam" id="PF00015">
    <property type="entry name" value="MCPsignal"/>
    <property type="match status" value="1"/>
</dbReference>
<comment type="similarity">
    <text evidence="3">Belongs to the methyl-accepting chemotaxis (MCP) protein family.</text>
</comment>
<keyword evidence="11" id="KW-1185">Reference proteome</keyword>
<dbReference type="SUPFAM" id="SSF58104">
    <property type="entry name" value="Methyl-accepting chemotaxis protein (MCP) signaling domain"/>
    <property type="match status" value="1"/>
</dbReference>
<dbReference type="SMART" id="SM00304">
    <property type="entry name" value="HAMP"/>
    <property type="match status" value="1"/>
</dbReference>
<dbReference type="InterPro" id="IPR025991">
    <property type="entry name" value="Chemoreceptor_zinc-bind_dom"/>
</dbReference>
<proteinExistence type="inferred from homology"/>
<dbReference type="GO" id="GO:0007165">
    <property type="term" value="P:signal transduction"/>
    <property type="evidence" value="ECO:0007669"/>
    <property type="project" value="UniProtKB-KW"/>
</dbReference>
<dbReference type="Pfam" id="PF00672">
    <property type="entry name" value="HAMP"/>
    <property type="match status" value="1"/>
</dbReference>
<keyword evidence="7" id="KW-1133">Transmembrane helix</keyword>
<feature type="coiled-coil region" evidence="5">
    <location>
        <begin position="650"/>
        <end position="677"/>
    </location>
</feature>
<keyword evidence="5" id="KW-0175">Coiled coil</keyword>
<evidence type="ECO:0000313" key="11">
    <source>
        <dbReference type="Proteomes" id="UP000182517"/>
    </source>
</evidence>
<reference evidence="10 11" key="1">
    <citation type="journal article" date="2017" name="Genome Announc.">
        <title>Complete Genome Sequences of Two Acetylene-Fermenting Pelobacter acetylenicus Strains.</title>
        <authorList>
            <person name="Sutton J.M."/>
            <person name="Baesman S.M."/>
            <person name="Fierst J.L."/>
            <person name="Poret-Peterson A.T."/>
            <person name="Oremland R.S."/>
            <person name="Dunlap D.S."/>
            <person name="Akob D.M."/>
        </authorList>
    </citation>
    <scope>NUCLEOTIDE SEQUENCE [LARGE SCALE GENOMIC DNA]</scope>
    <source>
        <strain evidence="10 11">SFB93</strain>
    </source>
</reference>
<dbReference type="Gene3D" id="1.10.287.950">
    <property type="entry name" value="Methyl-accepting chemotaxis protein"/>
    <property type="match status" value="1"/>
</dbReference>
<dbReference type="FunFam" id="1.10.287.950:FF:000001">
    <property type="entry name" value="Methyl-accepting chemotaxis sensory transducer"/>
    <property type="match status" value="1"/>
</dbReference>
<dbReference type="Gene3D" id="1.20.120.30">
    <property type="entry name" value="Aspartate receptor, ligand-binding domain"/>
    <property type="match status" value="2"/>
</dbReference>
<dbReference type="GO" id="GO:0006935">
    <property type="term" value="P:chemotaxis"/>
    <property type="evidence" value="ECO:0007669"/>
    <property type="project" value="TreeGrafter"/>
</dbReference>
<accession>A0A1L3GNL3</accession>
<evidence type="ECO:0000256" key="7">
    <source>
        <dbReference type="SAM" id="Phobius"/>
    </source>
</evidence>
<feature type="domain" description="HAMP" evidence="9">
    <location>
        <begin position="335"/>
        <end position="387"/>
    </location>
</feature>
<evidence type="ECO:0000259" key="8">
    <source>
        <dbReference type="PROSITE" id="PS50111"/>
    </source>
</evidence>
<dbReference type="KEGG" id="pef:A7E78_06455"/>
<evidence type="ECO:0000256" key="1">
    <source>
        <dbReference type="ARBA" id="ARBA00004370"/>
    </source>
</evidence>
<keyword evidence="7" id="KW-0812">Transmembrane</keyword>
<gene>
    <name evidence="10" type="ORF">A7E78_06455</name>
</gene>
<dbReference type="PANTHER" id="PTHR43531">
    <property type="entry name" value="PROTEIN ICFG"/>
    <property type="match status" value="1"/>
</dbReference>
<dbReference type="CDD" id="cd11386">
    <property type="entry name" value="MCP_signal"/>
    <property type="match status" value="1"/>
</dbReference>
<dbReference type="Pfam" id="PF13682">
    <property type="entry name" value="CZB"/>
    <property type="match status" value="2"/>
</dbReference>
<comment type="subcellular location">
    <subcellularLocation>
        <location evidence="1">Membrane</location>
    </subcellularLocation>
</comment>
<dbReference type="Gene3D" id="6.10.340.10">
    <property type="match status" value="1"/>
</dbReference>
<dbReference type="Proteomes" id="UP000182517">
    <property type="component" value="Chromosome"/>
</dbReference>
<organism evidence="10 11">
    <name type="scientific">Syntrophotalea acetylenivorans</name>
    <dbReference type="NCBI Taxonomy" id="1842532"/>
    <lineage>
        <taxon>Bacteria</taxon>
        <taxon>Pseudomonadati</taxon>
        <taxon>Thermodesulfobacteriota</taxon>
        <taxon>Desulfuromonadia</taxon>
        <taxon>Desulfuromonadales</taxon>
        <taxon>Syntrophotaleaceae</taxon>
        <taxon>Syntrophotalea</taxon>
    </lineage>
</organism>
<evidence type="ECO:0000256" key="5">
    <source>
        <dbReference type="SAM" id="Coils"/>
    </source>
</evidence>
<dbReference type="InterPro" id="IPR004089">
    <property type="entry name" value="MCPsignal_dom"/>
</dbReference>
<keyword evidence="4" id="KW-0807">Transducer</keyword>
<feature type="transmembrane region" description="Helical" evidence="7">
    <location>
        <begin position="316"/>
        <end position="334"/>
    </location>
</feature>
<dbReference type="GO" id="GO:0005886">
    <property type="term" value="C:plasma membrane"/>
    <property type="evidence" value="ECO:0007669"/>
    <property type="project" value="TreeGrafter"/>
</dbReference>
<dbReference type="STRING" id="1842532.A7E78_06455"/>
<evidence type="ECO:0000256" key="6">
    <source>
        <dbReference type="SAM" id="MobiDB-lite"/>
    </source>
</evidence>
<evidence type="ECO:0000256" key="3">
    <source>
        <dbReference type="ARBA" id="ARBA00029447"/>
    </source>
</evidence>
<dbReference type="EMBL" id="CP015519">
    <property type="protein sequence ID" value="APG27514.1"/>
    <property type="molecule type" value="Genomic_DNA"/>
</dbReference>
<name>A0A1L3GNL3_9BACT</name>
<dbReference type="CDD" id="cd06225">
    <property type="entry name" value="HAMP"/>
    <property type="match status" value="1"/>
</dbReference>
<evidence type="ECO:0000256" key="4">
    <source>
        <dbReference type="PROSITE-ProRule" id="PRU00284"/>
    </source>
</evidence>
<dbReference type="OrthoDB" id="9765170at2"/>
<evidence type="ECO:0000256" key="2">
    <source>
        <dbReference type="ARBA" id="ARBA00022481"/>
    </source>
</evidence>
<evidence type="ECO:0008006" key="12">
    <source>
        <dbReference type="Google" id="ProtNLM"/>
    </source>
</evidence>
<dbReference type="PANTHER" id="PTHR43531:SF14">
    <property type="entry name" value="METHYL-ACCEPTING CHEMOTAXIS PROTEIN I-RELATED"/>
    <property type="match status" value="1"/>
</dbReference>
<keyword evidence="2" id="KW-0488">Methylation</keyword>